<evidence type="ECO:0000256" key="3">
    <source>
        <dbReference type="HAMAP-Rule" id="MF_01077"/>
    </source>
</evidence>
<comment type="subcellular location">
    <subcellularLocation>
        <location evidence="3">Cytoplasm</location>
    </subcellularLocation>
</comment>
<accession>A0A2G1QUA2</accession>
<dbReference type="GO" id="GO:0005829">
    <property type="term" value="C:cytosol"/>
    <property type="evidence" value="ECO:0007669"/>
    <property type="project" value="TreeGrafter"/>
</dbReference>
<dbReference type="AlphaFoldDB" id="A0A2G1QUA2"/>
<comment type="caution">
    <text evidence="7">The sequence shown here is derived from an EMBL/GenBank/DDBJ whole genome shotgun (WGS) entry which is preliminary data.</text>
</comment>
<dbReference type="EMBL" id="PDVP01000001">
    <property type="protein sequence ID" value="PHP69040.1"/>
    <property type="molecule type" value="Genomic_DNA"/>
</dbReference>
<evidence type="ECO:0000313" key="8">
    <source>
        <dbReference type="Proteomes" id="UP000221168"/>
    </source>
</evidence>
<keyword evidence="1 3" id="KW-0963">Cytoplasm</keyword>
<feature type="domain" description="Ribosome maturation factor RimP C-terminal" evidence="6">
    <location>
        <begin position="127"/>
        <end position="197"/>
    </location>
</feature>
<keyword evidence="2 3" id="KW-0690">Ribosome biogenesis</keyword>
<keyword evidence="8" id="KW-1185">Reference proteome</keyword>
<dbReference type="InterPro" id="IPR036847">
    <property type="entry name" value="RimP_C_sf"/>
</dbReference>
<organism evidence="7 8">
    <name type="scientific">Zhengella mangrovi</name>
    <dbReference type="NCBI Taxonomy" id="1982044"/>
    <lineage>
        <taxon>Bacteria</taxon>
        <taxon>Pseudomonadati</taxon>
        <taxon>Pseudomonadota</taxon>
        <taxon>Alphaproteobacteria</taxon>
        <taxon>Hyphomicrobiales</taxon>
        <taxon>Notoacmeibacteraceae</taxon>
        <taxon>Zhengella</taxon>
    </lineage>
</organism>
<dbReference type="OrthoDB" id="9805006at2"/>
<name>A0A2G1QUA2_9HYPH</name>
<dbReference type="Pfam" id="PF17384">
    <property type="entry name" value="DUF150_C"/>
    <property type="match status" value="1"/>
</dbReference>
<feature type="domain" description="Ribosome maturation factor RimP N-terminal" evidence="5">
    <location>
        <begin position="52"/>
        <end position="124"/>
    </location>
</feature>
<sequence>MTESGSRRSRSFLLPATGTVGGRQTTYRDPVLEKADDRIIRETGIDARIAAIVEPVIVGMGFRLVRVRLSGQNGLTLQVMAERPDGTITVEDCEELSRAISPALDVDDPVDGAYHLEVSSPGIDRPMVRRSDFSDWQGHVVKLETAILVDGRKRFKGKIAVVSEDGFTLERDQMSYGDEPTVDIPFDAVADARLILTDDLIRDALKKDKAARKARKKGGKAQEAPAGDSDNED</sequence>
<dbReference type="PANTHER" id="PTHR33867">
    <property type="entry name" value="RIBOSOME MATURATION FACTOR RIMP"/>
    <property type="match status" value="1"/>
</dbReference>
<comment type="function">
    <text evidence="3">Required for maturation of 30S ribosomal subunits.</text>
</comment>
<feature type="compositionally biased region" description="Basic residues" evidence="4">
    <location>
        <begin position="210"/>
        <end position="219"/>
    </location>
</feature>
<reference evidence="7 8" key="1">
    <citation type="submission" date="2017-10" db="EMBL/GenBank/DDBJ databases">
        <title>Sedimentibacterium mangrovi gen. nov., sp. nov., a novel member of family Phyllobacteriacea isolated from mangrove sediment.</title>
        <authorList>
            <person name="Liao H."/>
            <person name="Tian Y."/>
        </authorList>
    </citation>
    <scope>NUCLEOTIDE SEQUENCE [LARGE SCALE GENOMIC DNA]</scope>
    <source>
        <strain evidence="7 8">X9-2-2</strain>
    </source>
</reference>
<comment type="similarity">
    <text evidence="3">Belongs to the RimP family.</text>
</comment>
<evidence type="ECO:0000256" key="2">
    <source>
        <dbReference type="ARBA" id="ARBA00022517"/>
    </source>
</evidence>
<dbReference type="GO" id="GO:0000028">
    <property type="term" value="P:ribosomal small subunit assembly"/>
    <property type="evidence" value="ECO:0007669"/>
    <property type="project" value="TreeGrafter"/>
</dbReference>
<dbReference type="PANTHER" id="PTHR33867:SF1">
    <property type="entry name" value="RIBOSOME MATURATION FACTOR RIMP"/>
    <property type="match status" value="1"/>
</dbReference>
<gene>
    <name evidence="3" type="primary">rimP</name>
    <name evidence="7" type="ORF">CSC94_03440</name>
</gene>
<dbReference type="InterPro" id="IPR028989">
    <property type="entry name" value="RimP_N"/>
</dbReference>
<dbReference type="SUPFAM" id="SSF75420">
    <property type="entry name" value="YhbC-like, N-terminal domain"/>
    <property type="match status" value="1"/>
</dbReference>
<dbReference type="InterPro" id="IPR028998">
    <property type="entry name" value="RimP_C"/>
</dbReference>
<dbReference type="CDD" id="cd01734">
    <property type="entry name" value="YlxS_C"/>
    <property type="match status" value="1"/>
</dbReference>
<evidence type="ECO:0000256" key="4">
    <source>
        <dbReference type="SAM" id="MobiDB-lite"/>
    </source>
</evidence>
<proteinExistence type="inferred from homology"/>
<dbReference type="GO" id="GO:0006412">
    <property type="term" value="P:translation"/>
    <property type="evidence" value="ECO:0007669"/>
    <property type="project" value="TreeGrafter"/>
</dbReference>
<dbReference type="Gene3D" id="2.30.30.180">
    <property type="entry name" value="Ribosome maturation factor RimP, C-terminal domain"/>
    <property type="match status" value="1"/>
</dbReference>
<dbReference type="HAMAP" id="MF_01077">
    <property type="entry name" value="RimP"/>
    <property type="match status" value="1"/>
</dbReference>
<evidence type="ECO:0000313" key="7">
    <source>
        <dbReference type="EMBL" id="PHP69040.1"/>
    </source>
</evidence>
<dbReference type="Pfam" id="PF02576">
    <property type="entry name" value="RimP_N"/>
    <property type="match status" value="1"/>
</dbReference>
<dbReference type="SUPFAM" id="SSF74942">
    <property type="entry name" value="YhbC-like, C-terminal domain"/>
    <property type="match status" value="1"/>
</dbReference>
<evidence type="ECO:0000256" key="1">
    <source>
        <dbReference type="ARBA" id="ARBA00022490"/>
    </source>
</evidence>
<feature type="region of interest" description="Disordered" evidence="4">
    <location>
        <begin position="210"/>
        <end position="233"/>
    </location>
</feature>
<evidence type="ECO:0000259" key="6">
    <source>
        <dbReference type="Pfam" id="PF17384"/>
    </source>
</evidence>
<dbReference type="InterPro" id="IPR003728">
    <property type="entry name" value="Ribosome_maturation_RimP"/>
</dbReference>
<dbReference type="InterPro" id="IPR035956">
    <property type="entry name" value="RimP_N_sf"/>
</dbReference>
<evidence type="ECO:0000259" key="5">
    <source>
        <dbReference type="Pfam" id="PF02576"/>
    </source>
</evidence>
<dbReference type="NCBIfam" id="NF000932">
    <property type="entry name" value="PRK00092.2-5"/>
    <property type="match status" value="1"/>
</dbReference>
<dbReference type="Proteomes" id="UP000221168">
    <property type="component" value="Unassembled WGS sequence"/>
</dbReference>
<protein>
    <recommendedName>
        <fullName evidence="3">Ribosome maturation factor RimP</fullName>
    </recommendedName>
</protein>
<dbReference type="Gene3D" id="3.30.300.70">
    <property type="entry name" value="RimP-like superfamily, N-terminal"/>
    <property type="match status" value="1"/>
</dbReference>